<evidence type="ECO:0000256" key="4">
    <source>
        <dbReference type="ARBA" id="ARBA00023136"/>
    </source>
</evidence>
<feature type="transmembrane region" description="Helical" evidence="5">
    <location>
        <begin position="35"/>
        <end position="53"/>
    </location>
</feature>
<proteinExistence type="predicted"/>
<dbReference type="EMBL" id="VLKM01000005">
    <property type="protein sequence ID" value="TWH94784.1"/>
    <property type="molecule type" value="Genomic_DNA"/>
</dbReference>
<dbReference type="GO" id="GO:0016874">
    <property type="term" value="F:ligase activity"/>
    <property type="evidence" value="ECO:0007669"/>
    <property type="project" value="UniProtKB-KW"/>
</dbReference>
<reference evidence="7 8" key="1">
    <citation type="journal article" date="2015" name="Stand. Genomic Sci.">
        <title>Genomic Encyclopedia of Bacterial and Archaeal Type Strains, Phase III: the genomes of soil and plant-associated and newly described type strains.</title>
        <authorList>
            <person name="Whitman W.B."/>
            <person name="Woyke T."/>
            <person name="Klenk H.P."/>
            <person name="Zhou Y."/>
            <person name="Lilburn T.G."/>
            <person name="Beck B.J."/>
            <person name="De Vos P."/>
            <person name="Vandamme P."/>
            <person name="Eisen J.A."/>
            <person name="Garrity G."/>
            <person name="Hugenholtz P."/>
            <person name="Kyrpides N.C."/>
        </authorList>
    </citation>
    <scope>NUCLEOTIDE SEQUENCE [LARGE SCALE GENOMIC DNA]</scope>
    <source>
        <strain evidence="7 8">CGMCC 1.6844</strain>
    </source>
</reference>
<evidence type="ECO:0000256" key="1">
    <source>
        <dbReference type="ARBA" id="ARBA00004141"/>
    </source>
</evidence>
<evidence type="ECO:0000259" key="6">
    <source>
        <dbReference type="Pfam" id="PF04932"/>
    </source>
</evidence>
<evidence type="ECO:0000256" key="2">
    <source>
        <dbReference type="ARBA" id="ARBA00022692"/>
    </source>
</evidence>
<evidence type="ECO:0000313" key="8">
    <source>
        <dbReference type="Proteomes" id="UP000315312"/>
    </source>
</evidence>
<accession>A0A562KHH8</accession>
<feature type="transmembrane region" description="Helical" evidence="5">
    <location>
        <begin position="239"/>
        <end position="257"/>
    </location>
</feature>
<dbReference type="Pfam" id="PF04932">
    <property type="entry name" value="Wzy_C"/>
    <property type="match status" value="1"/>
</dbReference>
<comment type="subcellular location">
    <subcellularLocation>
        <location evidence="1">Membrane</location>
        <topology evidence="1">Multi-pass membrane protein</topology>
    </subcellularLocation>
</comment>
<evidence type="ECO:0000256" key="3">
    <source>
        <dbReference type="ARBA" id="ARBA00022989"/>
    </source>
</evidence>
<organism evidence="7 8">
    <name type="scientific">Flavobacterium cheniae</name>
    <dbReference type="NCBI Taxonomy" id="295428"/>
    <lineage>
        <taxon>Bacteria</taxon>
        <taxon>Pseudomonadati</taxon>
        <taxon>Bacteroidota</taxon>
        <taxon>Flavobacteriia</taxon>
        <taxon>Flavobacteriales</taxon>
        <taxon>Flavobacteriaceae</taxon>
        <taxon>Flavobacterium</taxon>
    </lineage>
</organism>
<feature type="domain" description="O-antigen ligase-related" evidence="6">
    <location>
        <begin position="203"/>
        <end position="357"/>
    </location>
</feature>
<evidence type="ECO:0000256" key="5">
    <source>
        <dbReference type="SAM" id="Phobius"/>
    </source>
</evidence>
<feature type="transmembrane region" description="Helical" evidence="5">
    <location>
        <begin position="173"/>
        <end position="193"/>
    </location>
</feature>
<feature type="transmembrane region" description="Helical" evidence="5">
    <location>
        <begin position="391"/>
        <end position="409"/>
    </location>
</feature>
<feature type="transmembrane region" description="Helical" evidence="5">
    <location>
        <begin position="65"/>
        <end position="83"/>
    </location>
</feature>
<feature type="transmembrane region" description="Helical" evidence="5">
    <location>
        <begin position="89"/>
        <end position="108"/>
    </location>
</feature>
<keyword evidence="3 5" id="KW-1133">Transmembrane helix</keyword>
<feature type="transmembrane region" description="Helical" evidence="5">
    <location>
        <begin position="340"/>
        <end position="360"/>
    </location>
</feature>
<dbReference type="AlphaFoldDB" id="A0A562KHH8"/>
<dbReference type="GO" id="GO:0016020">
    <property type="term" value="C:membrane"/>
    <property type="evidence" value="ECO:0007669"/>
    <property type="project" value="UniProtKB-SubCell"/>
</dbReference>
<feature type="transmembrane region" description="Helical" evidence="5">
    <location>
        <begin position="366"/>
        <end position="384"/>
    </location>
</feature>
<feature type="transmembrane region" description="Helical" evidence="5">
    <location>
        <begin position="129"/>
        <end position="153"/>
    </location>
</feature>
<keyword evidence="8" id="KW-1185">Reference proteome</keyword>
<protein>
    <submittedName>
        <fullName evidence="7">O-antigen ligase-like membrane protein</fullName>
    </submittedName>
</protein>
<evidence type="ECO:0000313" key="7">
    <source>
        <dbReference type="EMBL" id="TWH94784.1"/>
    </source>
</evidence>
<dbReference type="InterPro" id="IPR007016">
    <property type="entry name" value="O-antigen_ligase-rel_domated"/>
</dbReference>
<keyword evidence="4 5" id="KW-0472">Membrane</keyword>
<gene>
    <name evidence="7" type="ORF">IP97_01496</name>
</gene>
<dbReference type="Proteomes" id="UP000315312">
    <property type="component" value="Unassembled WGS sequence"/>
</dbReference>
<sequence>MVFYCITMKFNIFDSEKNFQYILPLFFLFPIFKESLLTFLIIILSINTIFYLVQNKIKIAINKDVFLLTIPFWIVFISSVFYFKNFETLKPIKNVLFFLLFPVLFYFIPKSNFTDEKIKQYITILKNSCLFIIFTYIIAFFYNYSVSDFFIVAHRVSKFRQFAYEEISFLKIHPTYFTSIVLFCLAFSLINLFRYKKWSELLYIVFFTLIIFLLVAKINLIFLFLFLLIFPLINLKGLFYQKILFYTSFLFISLFLIKNTPGLYERFHELKISLTNAPKDLSYDSTNIRVALYNCDYSLAKDNFWFGVGFENIKNEIEYCLKSNYNSSFYLDHQYLSHNYFFYILISSGILGLLGFLLYLTHVLKIALRVNLFLFYFFFINIIVVSLTEDFFYRAFGSFYFNLIVLMYFKNYRSKES</sequence>
<keyword evidence="7" id="KW-0436">Ligase</keyword>
<comment type="caution">
    <text evidence="7">The sequence shown here is derived from an EMBL/GenBank/DDBJ whole genome shotgun (WGS) entry which is preliminary data.</text>
</comment>
<keyword evidence="2 5" id="KW-0812">Transmembrane</keyword>
<name>A0A562KHH8_9FLAO</name>
<feature type="transmembrane region" description="Helical" evidence="5">
    <location>
        <begin position="200"/>
        <end position="233"/>
    </location>
</feature>